<dbReference type="Gene3D" id="1.10.10.10">
    <property type="entry name" value="Winged helix-like DNA-binding domain superfamily/Winged helix DNA-binding domain"/>
    <property type="match status" value="1"/>
</dbReference>
<dbReference type="STRING" id="582851.GCA_900162665_01920"/>
<protein>
    <submittedName>
        <fullName evidence="5">GntR family transcriptional regulator</fullName>
    </submittedName>
</protein>
<dbReference type="SUPFAM" id="SSF46785">
    <property type="entry name" value="Winged helix' DNA-binding domain"/>
    <property type="match status" value="1"/>
</dbReference>
<keyword evidence="2" id="KW-0238">DNA-binding</keyword>
<dbReference type="InterPro" id="IPR036390">
    <property type="entry name" value="WH_DNA-bd_sf"/>
</dbReference>
<dbReference type="GO" id="GO:0003677">
    <property type="term" value="F:DNA binding"/>
    <property type="evidence" value="ECO:0007669"/>
    <property type="project" value="UniProtKB-KW"/>
</dbReference>
<dbReference type="CDD" id="cd07377">
    <property type="entry name" value="WHTH_GntR"/>
    <property type="match status" value="1"/>
</dbReference>
<dbReference type="InterPro" id="IPR011663">
    <property type="entry name" value="UTRA"/>
</dbReference>
<dbReference type="InterPro" id="IPR036388">
    <property type="entry name" value="WH-like_DNA-bd_sf"/>
</dbReference>
<dbReference type="Pfam" id="PF00392">
    <property type="entry name" value="GntR"/>
    <property type="match status" value="1"/>
</dbReference>
<keyword evidence="6" id="KW-1185">Reference proteome</keyword>
<dbReference type="OrthoDB" id="214086at2"/>
<gene>
    <name evidence="5" type="ORF">OSO01_31310</name>
</gene>
<evidence type="ECO:0000313" key="5">
    <source>
        <dbReference type="EMBL" id="GEN88392.1"/>
    </source>
</evidence>
<dbReference type="PANTHER" id="PTHR44846">
    <property type="entry name" value="MANNOSYL-D-GLYCERATE TRANSPORT/METABOLISM SYSTEM REPRESSOR MNGR-RELATED"/>
    <property type="match status" value="1"/>
</dbReference>
<dbReference type="InterPro" id="IPR028978">
    <property type="entry name" value="Chorismate_lyase_/UTRA_dom_sf"/>
</dbReference>
<dbReference type="RefSeq" id="WP_147211349.1">
    <property type="nucleotide sequence ID" value="NZ_BJYM01000013.1"/>
</dbReference>
<reference evidence="5 6" key="1">
    <citation type="submission" date="2019-07" db="EMBL/GenBank/DDBJ databases">
        <title>Whole genome shotgun sequence of Oceanobacillus sojae NBRC 105379.</title>
        <authorList>
            <person name="Hosoyama A."/>
            <person name="Uohara A."/>
            <person name="Ohji S."/>
            <person name="Ichikawa N."/>
        </authorList>
    </citation>
    <scope>NUCLEOTIDE SEQUENCE [LARGE SCALE GENOMIC DNA]</scope>
    <source>
        <strain evidence="5 6">NBRC 105379</strain>
    </source>
</reference>
<keyword evidence="1" id="KW-0805">Transcription regulation</keyword>
<proteinExistence type="predicted"/>
<dbReference type="Pfam" id="PF07702">
    <property type="entry name" value="UTRA"/>
    <property type="match status" value="1"/>
</dbReference>
<sequence>MNKLDFSGREQLYYQIYSLLFQDIMNGKYRVGDMIPAESELMESYHVSRATARKAMEMLANDGLVKKRRGIGTFVTALKPKNDLNRVISYSKKNQADSTIVSKHTVDVNIQPADDELALRLKVEVNTPLICLKRLRCADKEPSYLELNYYEYNFVPEVYNRDFSKESLRAFLKNFYNIQWSYAQQEIYSILAEEKLSDLLQVDIGSPIIQIKRVSYDINNVPREFVSTFYRADRHHLEIELSI</sequence>
<dbReference type="GO" id="GO:0045892">
    <property type="term" value="P:negative regulation of DNA-templated transcription"/>
    <property type="evidence" value="ECO:0007669"/>
    <property type="project" value="TreeGrafter"/>
</dbReference>
<dbReference type="AlphaFoldDB" id="A0A511ZLR0"/>
<dbReference type="EMBL" id="BJYM01000013">
    <property type="protein sequence ID" value="GEN88392.1"/>
    <property type="molecule type" value="Genomic_DNA"/>
</dbReference>
<evidence type="ECO:0000256" key="1">
    <source>
        <dbReference type="ARBA" id="ARBA00023015"/>
    </source>
</evidence>
<evidence type="ECO:0000259" key="4">
    <source>
        <dbReference type="PROSITE" id="PS50949"/>
    </source>
</evidence>
<evidence type="ECO:0000256" key="2">
    <source>
        <dbReference type="ARBA" id="ARBA00023125"/>
    </source>
</evidence>
<accession>A0A511ZLR0</accession>
<dbReference type="PRINTS" id="PR00035">
    <property type="entry name" value="HTHGNTR"/>
</dbReference>
<organism evidence="5 6">
    <name type="scientific">Oceanobacillus sojae</name>
    <dbReference type="NCBI Taxonomy" id="582851"/>
    <lineage>
        <taxon>Bacteria</taxon>
        <taxon>Bacillati</taxon>
        <taxon>Bacillota</taxon>
        <taxon>Bacilli</taxon>
        <taxon>Bacillales</taxon>
        <taxon>Bacillaceae</taxon>
        <taxon>Oceanobacillus</taxon>
    </lineage>
</organism>
<dbReference type="PROSITE" id="PS50949">
    <property type="entry name" value="HTH_GNTR"/>
    <property type="match status" value="1"/>
</dbReference>
<dbReference type="SUPFAM" id="SSF64288">
    <property type="entry name" value="Chorismate lyase-like"/>
    <property type="match status" value="1"/>
</dbReference>
<dbReference type="GO" id="GO:0003700">
    <property type="term" value="F:DNA-binding transcription factor activity"/>
    <property type="evidence" value="ECO:0007669"/>
    <property type="project" value="InterPro"/>
</dbReference>
<dbReference type="PANTHER" id="PTHR44846:SF1">
    <property type="entry name" value="MANNOSYL-D-GLYCERATE TRANSPORT_METABOLISM SYSTEM REPRESSOR MNGR-RELATED"/>
    <property type="match status" value="1"/>
</dbReference>
<evidence type="ECO:0000256" key="3">
    <source>
        <dbReference type="ARBA" id="ARBA00023163"/>
    </source>
</evidence>
<name>A0A511ZLR0_9BACI</name>
<dbReference type="SMART" id="SM00345">
    <property type="entry name" value="HTH_GNTR"/>
    <property type="match status" value="1"/>
</dbReference>
<comment type="caution">
    <text evidence="5">The sequence shown here is derived from an EMBL/GenBank/DDBJ whole genome shotgun (WGS) entry which is preliminary data.</text>
</comment>
<keyword evidence="3" id="KW-0804">Transcription</keyword>
<dbReference type="Gene3D" id="3.40.1410.10">
    <property type="entry name" value="Chorismate lyase-like"/>
    <property type="match status" value="1"/>
</dbReference>
<dbReference type="Proteomes" id="UP000321558">
    <property type="component" value="Unassembled WGS sequence"/>
</dbReference>
<dbReference type="InterPro" id="IPR050679">
    <property type="entry name" value="Bact_HTH_transcr_reg"/>
</dbReference>
<dbReference type="SMART" id="SM00866">
    <property type="entry name" value="UTRA"/>
    <property type="match status" value="1"/>
</dbReference>
<dbReference type="InterPro" id="IPR000524">
    <property type="entry name" value="Tscrpt_reg_HTH_GntR"/>
</dbReference>
<evidence type="ECO:0000313" key="6">
    <source>
        <dbReference type="Proteomes" id="UP000321558"/>
    </source>
</evidence>
<feature type="domain" description="HTH gntR-type" evidence="4">
    <location>
        <begin position="10"/>
        <end position="78"/>
    </location>
</feature>